<protein>
    <recommendedName>
        <fullName evidence="3">HTH cro/C1-type domain-containing protein</fullName>
    </recommendedName>
</protein>
<evidence type="ECO:0000313" key="2">
    <source>
        <dbReference type="Proteomes" id="UP000503197"/>
    </source>
</evidence>
<organism evidence="1 2">
    <name type="scientific">Vreelandella aquamarina</name>
    <dbReference type="NCBI Taxonomy" id="77097"/>
    <lineage>
        <taxon>Bacteria</taxon>
        <taxon>Pseudomonadati</taxon>
        <taxon>Pseudomonadota</taxon>
        <taxon>Gammaproteobacteria</taxon>
        <taxon>Oceanospirillales</taxon>
        <taxon>Halomonadaceae</taxon>
        <taxon>Vreelandella</taxon>
    </lineage>
</organism>
<proteinExistence type="predicted"/>
<dbReference type="GO" id="GO:0003677">
    <property type="term" value="F:DNA binding"/>
    <property type="evidence" value="ECO:0007669"/>
    <property type="project" value="InterPro"/>
</dbReference>
<reference evidence="1 2" key="1">
    <citation type="submission" date="2020-02" db="EMBL/GenBank/DDBJ databases">
        <title>Complete Genome Sequence of Halomonas meridiana strain BAA-801, Isolated from Deep Sea Thermal Vent.</title>
        <authorList>
            <person name="Takahashi Y."/>
            <person name="Takahashi H."/>
            <person name="Galipon J."/>
            <person name="Arakawa K."/>
        </authorList>
    </citation>
    <scope>NUCLEOTIDE SEQUENCE [LARGE SCALE GENOMIC DNA]</scope>
    <source>
        <strain evidence="1 2">Slthf1</strain>
    </source>
</reference>
<dbReference type="InterPro" id="IPR010982">
    <property type="entry name" value="Lambda_DNA-bd_dom_sf"/>
</dbReference>
<dbReference type="EMBL" id="AP022821">
    <property type="protein sequence ID" value="BCA90488.1"/>
    <property type="molecule type" value="Genomic_DNA"/>
</dbReference>
<gene>
    <name evidence="1" type="ORF">HMSLTHF_02630</name>
</gene>
<dbReference type="Proteomes" id="UP000503197">
    <property type="component" value="Chromosome"/>
</dbReference>
<dbReference type="SUPFAM" id="SSF47413">
    <property type="entry name" value="lambda repressor-like DNA-binding domains"/>
    <property type="match status" value="1"/>
</dbReference>
<accession>A0A6F8SQL5</accession>
<dbReference type="CDD" id="cd00093">
    <property type="entry name" value="HTH_XRE"/>
    <property type="match status" value="1"/>
</dbReference>
<evidence type="ECO:0000313" key="1">
    <source>
        <dbReference type="EMBL" id="BCA90488.1"/>
    </source>
</evidence>
<sequence>MQPPNRQELTKINKQLGKKIQDARSLAGFSRTELANLIGISVQWMKCLELGIDVDDGVPGWITNCIARVCGVKGDFLLGLTEESEPDEPGPTWRELACLCNKSAARDRMHYIAEIAQRDIHLAEFREMAANVDAAAKAAQAALERVAELNTQWEDMRGGARLALTITELDEAVGILGKRASVYVSRQVIAEAAETLEDLKIACPPPEPHF</sequence>
<dbReference type="Gene3D" id="1.10.260.40">
    <property type="entry name" value="lambda repressor-like DNA-binding domains"/>
    <property type="match status" value="1"/>
</dbReference>
<name>A0A6F8SQL5_9GAMM</name>
<dbReference type="RefSeq" id="WP_137092839.1">
    <property type="nucleotide sequence ID" value="NZ_AP022821.1"/>
</dbReference>
<evidence type="ECO:0008006" key="3">
    <source>
        <dbReference type="Google" id="ProtNLM"/>
    </source>
</evidence>
<dbReference type="AlphaFoldDB" id="A0A6F8SQL5"/>
<dbReference type="InterPro" id="IPR001387">
    <property type="entry name" value="Cro/C1-type_HTH"/>
</dbReference>